<proteinExistence type="predicted"/>
<feature type="domain" description="Pvc16 N-terminal" evidence="1">
    <location>
        <begin position="15"/>
        <end position="186"/>
    </location>
</feature>
<sequence>MPVPVSSLSVAVQGIADFLDSHFGEEVTITVAHPQRASEIARGAGVTAHVLNIFAYRVAPSGFHADLGADQTQFIRINTLLTPFPGDIDNAADDADMRILGHAIRALQSHPVLPIATEEPLPGAAITEPPDRKAYRLEGIMLAPPMEEINHIWTTQGGELAYRLSAVYEFALIPIEPLEPRVEAAPPETLIIDTLPNLARARAGFQDLGPDSHVAPVGDGVTPPPVNWTPVQMFVVGGTLINAISVPGTATEATVAVAGPAAGEAALQVIWRLGDDSESPQAVQIIPVGAPLLDNPDAQAVLTLAVPASAVTGTVRAQPAASGAPVPDSPFGNALTLTVT</sequence>
<keyword evidence="3" id="KW-1185">Reference proteome</keyword>
<dbReference type="InterPro" id="IPR025351">
    <property type="entry name" value="Pvc16_N"/>
</dbReference>
<gene>
    <name evidence="2" type="ORF">BCL64_108129</name>
</gene>
<reference evidence="2 3" key="1">
    <citation type="submission" date="2018-03" db="EMBL/GenBank/DDBJ databases">
        <title>Comparative analysis of microorganisms from saline springs in Andes Mountain Range, Colombia.</title>
        <authorList>
            <person name="Rubin E."/>
        </authorList>
    </citation>
    <scope>NUCLEOTIDE SEQUENCE [LARGE SCALE GENOMIC DNA]</scope>
    <source>
        <strain evidence="2 3">USBA 854</strain>
    </source>
</reference>
<comment type="caution">
    <text evidence="2">The sequence shown here is derived from an EMBL/GenBank/DDBJ whole genome shotgun (WGS) entry which is preliminary data.</text>
</comment>
<organism evidence="2 3">
    <name type="scientific">Halomonas ventosae</name>
    <dbReference type="NCBI Taxonomy" id="229007"/>
    <lineage>
        <taxon>Bacteria</taxon>
        <taxon>Pseudomonadati</taxon>
        <taxon>Pseudomonadota</taxon>
        <taxon>Gammaproteobacteria</taxon>
        <taxon>Oceanospirillales</taxon>
        <taxon>Halomonadaceae</taxon>
        <taxon>Halomonas</taxon>
    </lineage>
</organism>
<name>A0A2T0VM53_9GAMM</name>
<evidence type="ECO:0000313" key="2">
    <source>
        <dbReference type="EMBL" id="PRY71368.1"/>
    </source>
</evidence>
<dbReference type="EMBL" id="PVTM01000008">
    <property type="protein sequence ID" value="PRY71368.1"/>
    <property type="molecule type" value="Genomic_DNA"/>
</dbReference>
<dbReference type="Proteomes" id="UP000239896">
    <property type="component" value="Unassembled WGS sequence"/>
</dbReference>
<dbReference type="RefSeq" id="WP_106231000.1">
    <property type="nucleotide sequence ID" value="NZ_PVTM01000008.1"/>
</dbReference>
<accession>A0A2T0VM53</accession>
<evidence type="ECO:0000259" key="1">
    <source>
        <dbReference type="Pfam" id="PF14065"/>
    </source>
</evidence>
<protein>
    <submittedName>
        <fullName evidence="2">Uncharacterized protein DUF4255</fullName>
    </submittedName>
</protein>
<evidence type="ECO:0000313" key="3">
    <source>
        <dbReference type="Proteomes" id="UP000239896"/>
    </source>
</evidence>
<dbReference type="AlphaFoldDB" id="A0A2T0VM53"/>
<dbReference type="Pfam" id="PF14065">
    <property type="entry name" value="Pvc16_N"/>
    <property type="match status" value="1"/>
</dbReference>